<keyword evidence="3" id="KW-1185">Reference proteome</keyword>
<dbReference type="PANTHER" id="PTHR32285:SF48">
    <property type="entry name" value="PROTEIN TRICHOME BIREFRINGENCE-LIKE 19"/>
    <property type="match status" value="1"/>
</dbReference>
<sequence length="760" mass="88155">MYSSSPLHCSPSSPATENLGECSPLDLTALTRKLEQIEQVQHVRPRSHSYNTQIVSGHDEYCVRNEYSPVASVFPNSGSAYLAPTWSNREIKTVSNLALHNHFHISSRLPLNECPARLQVGDRTVFPSRYGPPTRLLFREESSSQLTPRYEGAPAIRVFPDPADLPVLSRHDKAQKLLLFHIESSRQKSLLYHPGIPLEETRMRRIINPNRKLFCPVPYCTAAIEPYIEDVREHLCSTTRSRARIYLLVLLVFALYIFHHHFNDWLKKPASVGRALTHFDFPQEEEIETVVYEQKITSVKTPVPRPPPPLLCQSYECGVGKWVPRKESFTSLQDVQTVYSNLWHPVWDGCGVWDPSGKLEGEEKKKLEGQRLVNTLNWEWTPGRGILLDYDPVDFVVRMLKSPGGLVLVGDSISRQHWHAMYYTFRHMNITFDSNPKHLPLAGVANVEQFVLSKTSAMTKILQEKSGVPQSRMERPFFTLLEDHMGLGELDIRAITNAKPNYKWFHKFRRVEGWEDHLKWLAMPREGEEDTVTEDTLVMLNAGAHWSRHELGMLRAPTDAQEQVLLEDTYPRMIDLVTSRLSPIERTSIYYRSTSPGHPQCENHSTPYKDMADARRKEQNLVQRLKETVSTPDDKKQRSRWDWDLFKPHNELWNRTIQVMNERRPADSKGAKWHYFDVWDVSMQRPDAHLDPGKDCLHCEFLAVFSYLNFLVLFCWVLRQYLGVRIAEIFNEYTGCLPTMLDDWTRLFYHRVNLDEGRVK</sequence>
<organism evidence="2 3">
    <name type="scientific">Lentinula lateritia</name>
    <dbReference type="NCBI Taxonomy" id="40482"/>
    <lineage>
        <taxon>Eukaryota</taxon>
        <taxon>Fungi</taxon>
        <taxon>Dikarya</taxon>
        <taxon>Basidiomycota</taxon>
        <taxon>Agaricomycotina</taxon>
        <taxon>Agaricomycetes</taxon>
        <taxon>Agaricomycetidae</taxon>
        <taxon>Agaricales</taxon>
        <taxon>Marasmiineae</taxon>
        <taxon>Omphalotaceae</taxon>
        <taxon>Lentinula</taxon>
    </lineage>
</organism>
<comment type="caution">
    <text evidence="2">The sequence shown here is derived from an EMBL/GenBank/DDBJ whole genome shotgun (WGS) entry which is preliminary data.</text>
</comment>
<feature type="region of interest" description="Disordered" evidence="1">
    <location>
        <begin position="1"/>
        <end position="20"/>
    </location>
</feature>
<dbReference type="PANTHER" id="PTHR32285">
    <property type="entry name" value="PROTEIN TRICHOME BIREFRINGENCE-LIKE 9-RELATED"/>
    <property type="match status" value="1"/>
</dbReference>
<dbReference type="Proteomes" id="UP001150217">
    <property type="component" value="Unassembled WGS sequence"/>
</dbReference>
<protein>
    <submittedName>
        <fullName evidence="2">Uncharacterized protein</fullName>
    </submittedName>
</protein>
<evidence type="ECO:0000256" key="1">
    <source>
        <dbReference type="SAM" id="MobiDB-lite"/>
    </source>
</evidence>
<dbReference type="InterPro" id="IPR029962">
    <property type="entry name" value="TBL"/>
</dbReference>
<proteinExistence type="predicted"/>
<gene>
    <name evidence="2" type="ORF">C8R41DRAFT_918320</name>
</gene>
<dbReference type="EMBL" id="JANVFT010000026">
    <property type="protein sequence ID" value="KAJ4496756.1"/>
    <property type="molecule type" value="Genomic_DNA"/>
</dbReference>
<accession>A0ABQ8VKG1</accession>
<reference evidence="2" key="1">
    <citation type="submission" date="2022-08" db="EMBL/GenBank/DDBJ databases">
        <title>A Global Phylogenomic Analysis of the Shiitake Genus Lentinula.</title>
        <authorList>
            <consortium name="DOE Joint Genome Institute"/>
            <person name="Sierra-Patev S."/>
            <person name="Min B."/>
            <person name="Naranjo-Ortiz M."/>
            <person name="Looney B."/>
            <person name="Konkel Z."/>
            <person name="Slot J.C."/>
            <person name="Sakamoto Y."/>
            <person name="Steenwyk J.L."/>
            <person name="Rokas A."/>
            <person name="Carro J."/>
            <person name="Camarero S."/>
            <person name="Ferreira P."/>
            <person name="Molpeceres G."/>
            <person name="Ruiz-Duenas F.J."/>
            <person name="Serrano A."/>
            <person name="Henrissat B."/>
            <person name="Drula E."/>
            <person name="Hughes K.W."/>
            <person name="Mata J.L."/>
            <person name="Ishikawa N.K."/>
            <person name="Vargas-Isla R."/>
            <person name="Ushijima S."/>
            <person name="Smith C.A."/>
            <person name="Ahrendt S."/>
            <person name="Andreopoulos W."/>
            <person name="He G."/>
            <person name="Labutti K."/>
            <person name="Lipzen A."/>
            <person name="Ng V."/>
            <person name="Riley R."/>
            <person name="Sandor L."/>
            <person name="Barry K."/>
            <person name="Martinez A.T."/>
            <person name="Xiao Y."/>
            <person name="Gibbons J.G."/>
            <person name="Terashima K."/>
            <person name="Grigoriev I.V."/>
            <person name="Hibbett D.S."/>
        </authorList>
    </citation>
    <scope>NUCLEOTIDE SEQUENCE</scope>
    <source>
        <strain evidence="2">RHP3577 ss4</strain>
    </source>
</reference>
<feature type="compositionally biased region" description="Low complexity" evidence="1">
    <location>
        <begin position="1"/>
        <end position="14"/>
    </location>
</feature>
<evidence type="ECO:0000313" key="2">
    <source>
        <dbReference type="EMBL" id="KAJ4496756.1"/>
    </source>
</evidence>
<name>A0ABQ8VKG1_9AGAR</name>
<evidence type="ECO:0000313" key="3">
    <source>
        <dbReference type="Proteomes" id="UP001150217"/>
    </source>
</evidence>